<organism evidence="2 3">
    <name type="scientific">Molorchus minor</name>
    <dbReference type="NCBI Taxonomy" id="1323400"/>
    <lineage>
        <taxon>Eukaryota</taxon>
        <taxon>Metazoa</taxon>
        <taxon>Ecdysozoa</taxon>
        <taxon>Arthropoda</taxon>
        <taxon>Hexapoda</taxon>
        <taxon>Insecta</taxon>
        <taxon>Pterygota</taxon>
        <taxon>Neoptera</taxon>
        <taxon>Endopterygota</taxon>
        <taxon>Coleoptera</taxon>
        <taxon>Polyphaga</taxon>
        <taxon>Cucujiformia</taxon>
        <taxon>Chrysomeloidea</taxon>
        <taxon>Cerambycidae</taxon>
        <taxon>Lamiinae</taxon>
        <taxon>Monochamini</taxon>
        <taxon>Molorchus</taxon>
    </lineage>
</organism>
<protein>
    <submittedName>
        <fullName evidence="2">Uncharacterized protein</fullName>
    </submittedName>
</protein>
<dbReference type="Proteomes" id="UP001162164">
    <property type="component" value="Unassembled WGS sequence"/>
</dbReference>
<keyword evidence="3" id="KW-1185">Reference proteome</keyword>
<proteinExistence type="predicted"/>
<evidence type="ECO:0000313" key="3">
    <source>
        <dbReference type="Proteomes" id="UP001162164"/>
    </source>
</evidence>
<feature type="region of interest" description="Disordered" evidence="1">
    <location>
        <begin position="109"/>
        <end position="157"/>
    </location>
</feature>
<evidence type="ECO:0000313" key="2">
    <source>
        <dbReference type="EMBL" id="KAJ8965388.1"/>
    </source>
</evidence>
<name>A0ABQ9ITP0_9CUCU</name>
<sequence>MLRLLEKSFSQPLGYTIAAGALGKPGLFPATFPDDLHYTGADVHDMTHSPTGYHHRHESSCHSTTMRRPHHFRERSRSSGCIEKSVTSLHSSGHDSGIAENTLHCQCGQSSSQESDASCNSYEDSLRSVPTRKSREATMRQLNKSHRSMHQRRQRNRSITDDIIQSPGGLQRMQSLTHLPPPAAIFVPGPSALRRSTERLMMTCPRNP</sequence>
<evidence type="ECO:0000256" key="1">
    <source>
        <dbReference type="SAM" id="MobiDB-lite"/>
    </source>
</evidence>
<feature type="compositionally biased region" description="Basic residues" evidence="1">
    <location>
        <begin position="65"/>
        <end position="74"/>
    </location>
</feature>
<dbReference type="EMBL" id="JAPWTJ010002613">
    <property type="protein sequence ID" value="KAJ8965388.1"/>
    <property type="molecule type" value="Genomic_DNA"/>
</dbReference>
<feature type="compositionally biased region" description="Polar residues" evidence="1">
    <location>
        <begin position="109"/>
        <end position="123"/>
    </location>
</feature>
<reference evidence="2" key="1">
    <citation type="journal article" date="2023" name="Insect Mol. Biol.">
        <title>Genome sequencing provides insights into the evolution of gene families encoding plant cell wall-degrading enzymes in longhorned beetles.</title>
        <authorList>
            <person name="Shin N.R."/>
            <person name="Okamura Y."/>
            <person name="Kirsch R."/>
            <person name="Pauchet Y."/>
        </authorList>
    </citation>
    <scope>NUCLEOTIDE SEQUENCE</scope>
    <source>
        <strain evidence="2">MMC_N1</strain>
    </source>
</reference>
<accession>A0ABQ9ITP0</accession>
<gene>
    <name evidence="2" type="ORF">NQ317_004640</name>
</gene>
<feature type="region of interest" description="Disordered" evidence="1">
    <location>
        <begin position="49"/>
        <end position="81"/>
    </location>
</feature>
<comment type="caution">
    <text evidence="2">The sequence shown here is derived from an EMBL/GenBank/DDBJ whole genome shotgun (WGS) entry which is preliminary data.</text>
</comment>
<feature type="compositionally biased region" description="Basic residues" evidence="1">
    <location>
        <begin position="143"/>
        <end position="156"/>
    </location>
</feature>